<evidence type="ECO:0000313" key="2">
    <source>
        <dbReference type="Proteomes" id="UP000217758"/>
    </source>
</evidence>
<dbReference type="GO" id="GO:0046872">
    <property type="term" value="F:metal ion binding"/>
    <property type="evidence" value="ECO:0007669"/>
    <property type="project" value="InterPro"/>
</dbReference>
<name>A0A1L7LMD7_9STRE</name>
<dbReference type="InterPro" id="IPR011249">
    <property type="entry name" value="Metalloenz_LuxS/M16"/>
</dbReference>
<sequence>MKEKLLLKLFFILLFGWTSEHYQQWYEDRKIDDSFELKIEVSTSYQFVVILLDTKEPIAMSNKIRQTIKKFKTDTNLSASHLQTVKKELYGDFIGSLDSLEALSSQFIDNLWGEETYFDFPTVLQNIEIKDVLEFGEKITKEMQLTDFTLFPK</sequence>
<proteinExistence type="predicted"/>
<gene>
    <name evidence="1" type="ORF">SRT_20680</name>
</gene>
<protein>
    <submittedName>
        <fullName evidence="1">Peptidase</fullName>
    </submittedName>
</protein>
<dbReference type="Proteomes" id="UP000217758">
    <property type="component" value="Chromosome"/>
</dbReference>
<organism evidence="1 2">
    <name type="scientific">Streptococcus troglodytae</name>
    <dbReference type="NCBI Taxonomy" id="1111760"/>
    <lineage>
        <taxon>Bacteria</taxon>
        <taxon>Bacillati</taxon>
        <taxon>Bacillota</taxon>
        <taxon>Bacilli</taxon>
        <taxon>Lactobacillales</taxon>
        <taxon>Streptococcaceae</taxon>
        <taxon>Streptococcus</taxon>
    </lineage>
</organism>
<dbReference type="EMBL" id="AP014612">
    <property type="protein sequence ID" value="BAQ25329.1"/>
    <property type="molecule type" value="Genomic_DNA"/>
</dbReference>
<reference evidence="1 2" key="1">
    <citation type="journal article" date="2016" name="Microbiol. Immunol.">
        <title>Complete genome sequence of Streptococcus troglodytae TKU31 isolated from the oral cavity of a chimpanzee (Pan troglodytes).</title>
        <authorList>
            <person name="Okamoto M."/>
            <person name="Naito M."/>
            <person name="Miyanohara M."/>
            <person name="Imai S."/>
            <person name="Nomura Y."/>
            <person name="Saito W."/>
            <person name="Momoi Y."/>
            <person name="Takada K."/>
            <person name="Miyabe-Nishiwaki T."/>
            <person name="Tomonaga M."/>
            <person name="Hanada N."/>
        </authorList>
    </citation>
    <scope>NUCLEOTIDE SEQUENCE [LARGE SCALE GENOMIC DNA]</scope>
    <source>
        <strain evidence="2">TKU 31</strain>
    </source>
</reference>
<dbReference type="Gene3D" id="3.30.830.10">
    <property type="entry name" value="Metalloenzyme, LuxS/M16 peptidase-like"/>
    <property type="match status" value="1"/>
</dbReference>
<dbReference type="SUPFAM" id="SSF63411">
    <property type="entry name" value="LuxS/MPP-like metallohydrolase"/>
    <property type="match status" value="1"/>
</dbReference>
<evidence type="ECO:0000313" key="1">
    <source>
        <dbReference type="EMBL" id="BAQ25329.1"/>
    </source>
</evidence>
<accession>A0A1L7LMD7</accession>
<dbReference type="AlphaFoldDB" id="A0A1L7LMD7"/>
<dbReference type="KEGG" id="strg:SRT_20680"/>
<keyword evidence="2" id="KW-1185">Reference proteome</keyword>